<comment type="caution">
    <text evidence="1">The sequence shown here is derived from an EMBL/GenBank/DDBJ whole genome shotgun (WGS) entry which is preliminary data.</text>
</comment>
<accession>A0ABN1IJ79</accession>
<dbReference type="EMBL" id="BAAAEU010000008">
    <property type="protein sequence ID" value="GAA0715240.1"/>
    <property type="molecule type" value="Genomic_DNA"/>
</dbReference>
<proteinExistence type="predicted"/>
<evidence type="ECO:0000313" key="1">
    <source>
        <dbReference type="EMBL" id="GAA0715240.1"/>
    </source>
</evidence>
<protein>
    <submittedName>
        <fullName evidence="1">Uncharacterized protein</fullName>
    </submittedName>
</protein>
<gene>
    <name evidence="1" type="ORF">GCM10009105_20550</name>
</gene>
<sequence>MLGPLVSSLFGSGNAYGFSYGGVAQAGMSLLSGGSGSPNFTSTASGGTANSLFGDATSIYGAGKTLWQGFSGGMGNIATDFWAGNSGSVMNVGGMGVNMPYGGTSVPGYGGYGSGFG</sequence>
<organism evidence="1 2">
    <name type="scientific">Dokdonella soli</name>
    <dbReference type="NCBI Taxonomy" id="529810"/>
    <lineage>
        <taxon>Bacteria</taxon>
        <taxon>Pseudomonadati</taxon>
        <taxon>Pseudomonadota</taxon>
        <taxon>Gammaproteobacteria</taxon>
        <taxon>Lysobacterales</taxon>
        <taxon>Rhodanobacteraceae</taxon>
        <taxon>Dokdonella</taxon>
    </lineage>
</organism>
<name>A0ABN1IJ79_9GAMM</name>
<dbReference type="Proteomes" id="UP001501523">
    <property type="component" value="Unassembled WGS sequence"/>
</dbReference>
<reference evidence="1 2" key="1">
    <citation type="journal article" date="2019" name="Int. J. Syst. Evol. Microbiol.">
        <title>The Global Catalogue of Microorganisms (GCM) 10K type strain sequencing project: providing services to taxonomists for standard genome sequencing and annotation.</title>
        <authorList>
            <consortium name="The Broad Institute Genomics Platform"/>
            <consortium name="The Broad Institute Genome Sequencing Center for Infectious Disease"/>
            <person name="Wu L."/>
            <person name="Ma J."/>
        </authorList>
    </citation>
    <scope>NUCLEOTIDE SEQUENCE [LARGE SCALE GENOMIC DNA]</scope>
    <source>
        <strain evidence="1 2">JCM 15421</strain>
    </source>
</reference>
<keyword evidence="2" id="KW-1185">Reference proteome</keyword>
<evidence type="ECO:0000313" key="2">
    <source>
        <dbReference type="Proteomes" id="UP001501523"/>
    </source>
</evidence>